<dbReference type="InterPro" id="IPR037185">
    <property type="entry name" value="EmrE-like"/>
</dbReference>
<accession>A0A1V9ZAN5</accession>
<comment type="caution">
    <text evidence="6">The sequence shown here is derived from an EMBL/GenBank/DDBJ whole genome shotgun (WGS) entry which is preliminary data.</text>
</comment>
<feature type="transmembrane region" description="Helical" evidence="5">
    <location>
        <begin position="278"/>
        <end position="300"/>
    </location>
</feature>
<dbReference type="PANTHER" id="PTHR12570:SF9">
    <property type="entry name" value="MAGNESIUM TRANSPORTER NIPA8-RELATED"/>
    <property type="match status" value="1"/>
</dbReference>
<dbReference type="GO" id="GO:0015095">
    <property type="term" value="F:magnesium ion transmembrane transporter activity"/>
    <property type="evidence" value="ECO:0007669"/>
    <property type="project" value="InterPro"/>
</dbReference>
<keyword evidence="2 5" id="KW-0812">Transmembrane</keyword>
<dbReference type="Gene3D" id="1.10.3730.20">
    <property type="match status" value="1"/>
</dbReference>
<feature type="transmembrane region" description="Helical" evidence="5">
    <location>
        <begin position="142"/>
        <end position="162"/>
    </location>
</feature>
<dbReference type="GO" id="GO:0016020">
    <property type="term" value="C:membrane"/>
    <property type="evidence" value="ECO:0007669"/>
    <property type="project" value="UniProtKB-SubCell"/>
</dbReference>
<feature type="transmembrane region" description="Helical" evidence="5">
    <location>
        <begin position="102"/>
        <end position="122"/>
    </location>
</feature>
<feature type="transmembrane region" description="Helical" evidence="5">
    <location>
        <begin position="594"/>
        <end position="617"/>
    </location>
</feature>
<proteinExistence type="predicted"/>
<feature type="transmembrane region" description="Helical" evidence="5">
    <location>
        <begin position="392"/>
        <end position="411"/>
    </location>
</feature>
<evidence type="ECO:0000256" key="4">
    <source>
        <dbReference type="ARBA" id="ARBA00023136"/>
    </source>
</evidence>
<keyword evidence="7" id="KW-1185">Reference proteome</keyword>
<feature type="transmembrane region" description="Helical" evidence="5">
    <location>
        <begin position="565"/>
        <end position="587"/>
    </location>
</feature>
<reference evidence="6 7" key="1">
    <citation type="journal article" date="2014" name="Genome Biol. Evol.">
        <title>The secreted proteins of Achlya hypogyna and Thraustotheca clavata identify the ancestral oomycete secretome and reveal gene acquisitions by horizontal gene transfer.</title>
        <authorList>
            <person name="Misner I."/>
            <person name="Blouin N."/>
            <person name="Leonard G."/>
            <person name="Richards T.A."/>
            <person name="Lane C.E."/>
        </authorList>
    </citation>
    <scope>NUCLEOTIDE SEQUENCE [LARGE SCALE GENOMIC DNA]</scope>
    <source>
        <strain evidence="6 7">ATCC 48635</strain>
    </source>
</reference>
<protein>
    <submittedName>
        <fullName evidence="6">Uncharacterized protein</fullName>
    </submittedName>
</protein>
<feature type="transmembrane region" description="Helical" evidence="5">
    <location>
        <begin position="220"/>
        <end position="242"/>
    </location>
</feature>
<evidence type="ECO:0000256" key="2">
    <source>
        <dbReference type="ARBA" id="ARBA00022692"/>
    </source>
</evidence>
<keyword evidence="3 5" id="KW-1133">Transmembrane helix</keyword>
<dbReference type="PANTHER" id="PTHR12570">
    <property type="match status" value="1"/>
</dbReference>
<dbReference type="SUPFAM" id="SSF103481">
    <property type="entry name" value="Multidrug resistance efflux transporter EmrE"/>
    <property type="match status" value="2"/>
</dbReference>
<organism evidence="6 7">
    <name type="scientific">Achlya hypogyna</name>
    <name type="common">Oomycete</name>
    <name type="synonym">Protoachlya hypogyna</name>
    <dbReference type="NCBI Taxonomy" id="1202772"/>
    <lineage>
        <taxon>Eukaryota</taxon>
        <taxon>Sar</taxon>
        <taxon>Stramenopiles</taxon>
        <taxon>Oomycota</taxon>
        <taxon>Saprolegniomycetes</taxon>
        <taxon>Saprolegniales</taxon>
        <taxon>Achlyaceae</taxon>
        <taxon>Achlya</taxon>
    </lineage>
</organism>
<feature type="transmembrane region" description="Helical" evidence="5">
    <location>
        <begin position="528"/>
        <end position="545"/>
    </location>
</feature>
<dbReference type="InterPro" id="IPR008521">
    <property type="entry name" value="Mg_trans_NIPA"/>
</dbReference>
<gene>
    <name evidence="6" type="ORF">ACHHYP_00479</name>
</gene>
<evidence type="ECO:0000256" key="3">
    <source>
        <dbReference type="ARBA" id="ARBA00022989"/>
    </source>
</evidence>
<keyword evidence="4 5" id="KW-0472">Membrane</keyword>
<evidence type="ECO:0000313" key="7">
    <source>
        <dbReference type="Proteomes" id="UP000243579"/>
    </source>
</evidence>
<feature type="transmembrane region" description="Helical" evidence="5">
    <location>
        <begin position="417"/>
        <end position="437"/>
    </location>
</feature>
<feature type="transmembrane region" description="Helical" evidence="5">
    <location>
        <begin position="446"/>
        <end position="464"/>
    </location>
</feature>
<sequence length="763" mass="84545">MSQSLATGITICLVGTTVSNLGLNIQKFSFLHQHQQPEAARKPYHMQWRWWLGFACVGLGSAADFAALTFAAQSVIMPIGSFTLVANLVFAHAWLKEPITRYDLMGTGLIILGATMVAVFGAHDSPDYSLDELLQLYARWGMVVYGVVILGIIGVFRILLLRSERIFKYCGRVSAKYAVYQKLHPLSYAGLAGAQSVMFAKSTGELIKLSLKGHNQFNRFLSYVIVVCLVTTICVQTHVLALGLKQFDALYIVPVFTCFFLSFSVVGGAVYFDELNGFTLLQWICFPLGVATTVAGVVALSRREMMPSVRLHPVLVWRECCPQPTTATESQSYDAMPDHDNDNMSNLFIGIGICLLGSTVSNLGLNMQKYSFIMQAHLPDHERKPYNTQWRWWLGFFGVGLGSVADFAALTFAAQSIIMPVGAFTLVCNIVFAHFWLKEKLTRNDLWGTLWICVGAVMVTVFGAHENTSYTLHELLHLYYRWDMLIYLVCIIGVLFFLYSMLKNAERVLKKKGALSTEYKAVLKTHPLAYAGLAGVFGAQSVMFAKSTGELIKQSAHGDNQFNKGLTYVILIGLVLTISMQTHLLSLGLKYFDALFIVPVFQCFFITFSVLGGAIYFKEFKDYTVTQYICFPIGVLITIYGVWVLSSREMQHDAGAPPVPPAPPSTADSIYNDQLNAPVSGAPLVRRNSSSFRVLDPEFCPVTNSAQLLERSSSIGATFYATQSVLMSSRSNTDFQAVTDEAMDREMVSMQPRVSDPPHANAI</sequence>
<dbReference type="OrthoDB" id="165382at2759"/>
<comment type="subcellular location">
    <subcellularLocation>
        <location evidence="1">Membrane</location>
        <topology evidence="1">Multi-pass membrane protein</topology>
    </subcellularLocation>
</comment>
<feature type="transmembrane region" description="Helical" evidence="5">
    <location>
        <begin position="623"/>
        <end position="645"/>
    </location>
</feature>
<dbReference type="Proteomes" id="UP000243579">
    <property type="component" value="Unassembled WGS sequence"/>
</dbReference>
<feature type="transmembrane region" description="Helical" evidence="5">
    <location>
        <begin position="484"/>
        <end position="502"/>
    </location>
</feature>
<feature type="transmembrane region" description="Helical" evidence="5">
    <location>
        <begin position="76"/>
        <end position="95"/>
    </location>
</feature>
<dbReference type="EMBL" id="JNBR01000337">
    <property type="protein sequence ID" value="OQR95054.1"/>
    <property type="molecule type" value="Genomic_DNA"/>
</dbReference>
<dbReference type="AlphaFoldDB" id="A0A1V9ZAN5"/>
<dbReference type="Pfam" id="PF05653">
    <property type="entry name" value="Mg_trans_NIPA"/>
    <property type="match status" value="2"/>
</dbReference>
<evidence type="ECO:0000313" key="6">
    <source>
        <dbReference type="EMBL" id="OQR95054.1"/>
    </source>
</evidence>
<evidence type="ECO:0000256" key="1">
    <source>
        <dbReference type="ARBA" id="ARBA00004141"/>
    </source>
</evidence>
<name>A0A1V9ZAN5_ACHHY</name>
<feature type="transmembrane region" description="Helical" evidence="5">
    <location>
        <begin position="50"/>
        <end position="70"/>
    </location>
</feature>
<feature type="transmembrane region" description="Helical" evidence="5">
    <location>
        <begin position="249"/>
        <end position="272"/>
    </location>
</feature>
<evidence type="ECO:0000256" key="5">
    <source>
        <dbReference type="SAM" id="Phobius"/>
    </source>
</evidence>